<feature type="transmembrane region" description="Helical" evidence="2">
    <location>
        <begin position="143"/>
        <end position="164"/>
    </location>
</feature>
<comment type="caution">
    <text evidence="3">The sequence shown here is derived from an EMBL/GenBank/DDBJ whole genome shotgun (WGS) entry which is preliminary data.</text>
</comment>
<feature type="transmembrane region" description="Helical" evidence="2">
    <location>
        <begin position="85"/>
        <end position="105"/>
    </location>
</feature>
<evidence type="ECO:0000256" key="2">
    <source>
        <dbReference type="SAM" id="Phobius"/>
    </source>
</evidence>
<evidence type="ECO:0000313" key="3">
    <source>
        <dbReference type="EMBL" id="TEB34984.1"/>
    </source>
</evidence>
<feature type="compositionally biased region" description="Basic and acidic residues" evidence="1">
    <location>
        <begin position="171"/>
        <end position="182"/>
    </location>
</feature>
<feature type="compositionally biased region" description="Polar residues" evidence="1">
    <location>
        <begin position="237"/>
        <end position="260"/>
    </location>
</feature>
<name>A0A4Y7TM07_COPMI</name>
<protein>
    <submittedName>
        <fullName evidence="3">Uncharacterized protein</fullName>
    </submittedName>
</protein>
<dbReference type="AlphaFoldDB" id="A0A4Y7TM07"/>
<keyword evidence="2" id="KW-0812">Transmembrane</keyword>
<feature type="region of interest" description="Disordered" evidence="1">
    <location>
        <begin position="171"/>
        <end position="207"/>
    </location>
</feature>
<organism evidence="3 4">
    <name type="scientific">Coprinellus micaceus</name>
    <name type="common">Glistening ink-cap mushroom</name>
    <name type="synonym">Coprinus micaceus</name>
    <dbReference type="NCBI Taxonomy" id="71717"/>
    <lineage>
        <taxon>Eukaryota</taxon>
        <taxon>Fungi</taxon>
        <taxon>Dikarya</taxon>
        <taxon>Basidiomycota</taxon>
        <taxon>Agaricomycotina</taxon>
        <taxon>Agaricomycetes</taxon>
        <taxon>Agaricomycetidae</taxon>
        <taxon>Agaricales</taxon>
        <taxon>Agaricineae</taxon>
        <taxon>Psathyrellaceae</taxon>
        <taxon>Coprinellus</taxon>
    </lineage>
</organism>
<feature type="compositionally biased region" description="Polar residues" evidence="1">
    <location>
        <begin position="267"/>
        <end position="276"/>
    </location>
</feature>
<dbReference type="OrthoDB" id="2552042at2759"/>
<feature type="region of interest" description="Disordered" evidence="1">
    <location>
        <begin position="226"/>
        <end position="276"/>
    </location>
</feature>
<feature type="compositionally biased region" description="Basic and acidic residues" evidence="1">
    <location>
        <begin position="193"/>
        <end position="207"/>
    </location>
</feature>
<feature type="transmembrane region" description="Helical" evidence="2">
    <location>
        <begin position="50"/>
        <end position="73"/>
    </location>
</feature>
<keyword evidence="2" id="KW-1133">Transmembrane helix</keyword>
<dbReference type="Proteomes" id="UP000298030">
    <property type="component" value="Unassembled WGS sequence"/>
</dbReference>
<keyword evidence="4" id="KW-1185">Reference proteome</keyword>
<evidence type="ECO:0000313" key="4">
    <source>
        <dbReference type="Proteomes" id="UP000298030"/>
    </source>
</evidence>
<keyword evidence="2" id="KW-0472">Membrane</keyword>
<dbReference type="EMBL" id="QPFP01000008">
    <property type="protein sequence ID" value="TEB34984.1"/>
    <property type="molecule type" value="Genomic_DNA"/>
</dbReference>
<reference evidence="3 4" key="1">
    <citation type="journal article" date="2019" name="Nat. Ecol. Evol.">
        <title>Megaphylogeny resolves global patterns of mushroom evolution.</title>
        <authorList>
            <person name="Varga T."/>
            <person name="Krizsan K."/>
            <person name="Foldi C."/>
            <person name="Dima B."/>
            <person name="Sanchez-Garcia M."/>
            <person name="Sanchez-Ramirez S."/>
            <person name="Szollosi G.J."/>
            <person name="Szarkandi J.G."/>
            <person name="Papp V."/>
            <person name="Albert L."/>
            <person name="Andreopoulos W."/>
            <person name="Angelini C."/>
            <person name="Antonin V."/>
            <person name="Barry K.W."/>
            <person name="Bougher N.L."/>
            <person name="Buchanan P."/>
            <person name="Buyck B."/>
            <person name="Bense V."/>
            <person name="Catcheside P."/>
            <person name="Chovatia M."/>
            <person name="Cooper J."/>
            <person name="Damon W."/>
            <person name="Desjardin D."/>
            <person name="Finy P."/>
            <person name="Geml J."/>
            <person name="Haridas S."/>
            <person name="Hughes K."/>
            <person name="Justo A."/>
            <person name="Karasinski D."/>
            <person name="Kautmanova I."/>
            <person name="Kiss B."/>
            <person name="Kocsube S."/>
            <person name="Kotiranta H."/>
            <person name="LaButti K.M."/>
            <person name="Lechner B.E."/>
            <person name="Liimatainen K."/>
            <person name="Lipzen A."/>
            <person name="Lukacs Z."/>
            <person name="Mihaltcheva S."/>
            <person name="Morgado L.N."/>
            <person name="Niskanen T."/>
            <person name="Noordeloos M.E."/>
            <person name="Ohm R.A."/>
            <person name="Ortiz-Santana B."/>
            <person name="Ovrebo C."/>
            <person name="Racz N."/>
            <person name="Riley R."/>
            <person name="Savchenko A."/>
            <person name="Shiryaev A."/>
            <person name="Soop K."/>
            <person name="Spirin V."/>
            <person name="Szebenyi C."/>
            <person name="Tomsovsky M."/>
            <person name="Tulloss R.E."/>
            <person name="Uehling J."/>
            <person name="Grigoriev I.V."/>
            <person name="Vagvolgyi C."/>
            <person name="Papp T."/>
            <person name="Martin F.M."/>
            <person name="Miettinen O."/>
            <person name="Hibbett D.S."/>
            <person name="Nagy L.G."/>
        </authorList>
    </citation>
    <scope>NUCLEOTIDE SEQUENCE [LARGE SCALE GENOMIC DNA]</scope>
    <source>
        <strain evidence="3 4">FP101781</strain>
    </source>
</reference>
<gene>
    <name evidence="3" type="ORF">FA13DRAFT_1788591</name>
</gene>
<sequence length="276" mass="30654">MKPRDYCCCAIPTVNAGIYATLTEQFLIGILVGVLSIATPKIVGAATPSFAPWILAIICWVVAGVQVLGFIGVSREKPTLYRRYVTFHGLLVVAAFGVAAAWVIISATKHSDAQSRCIDEFFNGDGSVSAGESLCNIFPWVDVGIMGGLWVILGFFHVYLFIVLSSYGKGQRQDHDDYDRLSDPTQPLTKDTIPLEERNDPWDSRDDQFTAYPRNYKHVRNNSSMSATDVLAEPQRRPNSSAYNYNYDTSYQPYTDNAPQTGYGYGQQANNTAYRN</sequence>
<dbReference type="STRING" id="71717.A0A4Y7TM07"/>
<proteinExistence type="predicted"/>
<evidence type="ECO:0000256" key="1">
    <source>
        <dbReference type="SAM" id="MobiDB-lite"/>
    </source>
</evidence>
<accession>A0A4Y7TM07</accession>